<sequence length="81" mass="8963">MLPLVLQLRMSIRHDLAGQFPAPLPPRASGRATSILGTRSNCLVTLVVKLVFDCHDEVRSQRYPRANATAKATTQTQRCFA</sequence>
<dbReference type="AlphaFoldDB" id="A0A545VHG4"/>
<dbReference type="EMBL" id="SPUK01000001">
    <property type="protein sequence ID" value="TQW01165.1"/>
    <property type="molecule type" value="Genomic_DNA"/>
</dbReference>
<dbReference type="Proteomes" id="UP000315783">
    <property type="component" value="Unassembled WGS sequence"/>
</dbReference>
<evidence type="ECO:0000313" key="2">
    <source>
        <dbReference type="Proteomes" id="UP000315783"/>
    </source>
</evidence>
<proteinExistence type="predicted"/>
<protein>
    <submittedName>
        <fullName evidence="1">Uncharacterized protein</fullName>
    </submittedName>
</protein>
<keyword evidence="2" id="KW-1185">Reference proteome</keyword>
<reference evidence="1 2" key="1">
    <citation type="journal article" date="2019" name="Appl. Microbiol. Biotechnol.">
        <title>Genome sequence of Isaria javanica and comparative genome analysis insights into family S53 peptidase evolution in fungal entomopathogens.</title>
        <authorList>
            <person name="Lin R."/>
            <person name="Zhang X."/>
            <person name="Xin B."/>
            <person name="Zou M."/>
            <person name="Gao Y."/>
            <person name="Qin F."/>
            <person name="Hu Q."/>
            <person name="Xie B."/>
            <person name="Cheng X."/>
        </authorList>
    </citation>
    <scope>NUCLEOTIDE SEQUENCE [LARGE SCALE GENOMIC DNA]</scope>
    <source>
        <strain evidence="1 2">IJ1G</strain>
    </source>
</reference>
<gene>
    <name evidence="1" type="ORF">IF1G_01096</name>
</gene>
<organism evidence="1 2">
    <name type="scientific">Cordyceps javanica</name>
    <dbReference type="NCBI Taxonomy" id="43265"/>
    <lineage>
        <taxon>Eukaryota</taxon>
        <taxon>Fungi</taxon>
        <taxon>Dikarya</taxon>
        <taxon>Ascomycota</taxon>
        <taxon>Pezizomycotina</taxon>
        <taxon>Sordariomycetes</taxon>
        <taxon>Hypocreomycetidae</taxon>
        <taxon>Hypocreales</taxon>
        <taxon>Cordycipitaceae</taxon>
        <taxon>Cordyceps</taxon>
    </lineage>
</organism>
<name>A0A545VHG4_9HYPO</name>
<accession>A0A545VHG4</accession>
<evidence type="ECO:0000313" key="1">
    <source>
        <dbReference type="EMBL" id="TQW01165.1"/>
    </source>
</evidence>
<comment type="caution">
    <text evidence="1">The sequence shown here is derived from an EMBL/GenBank/DDBJ whole genome shotgun (WGS) entry which is preliminary data.</text>
</comment>